<evidence type="ECO:0000313" key="8">
    <source>
        <dbReference type="EMBL" id="MBB5374340.1"/>
    </source>
</evidence>
<gene>
    <name evidence="8" type="ORF">HNP71_002612</name>
</gene>
<keyword evidence="1" id="KW-1003">Cell membrane</keyword>
<evidence type="ECO:0000259" key="7">
    <source>
        <dbReference type="Pfam" id="PF06305"/>
    </source>
</evidence>
<evidence type="ECO:0000256" key="1">
    <source>
        <dbReference type="ARBA" id="ARBA00022475"/>
    </source>
</evidence>
<protein>
    <submittedName>
        <fullName evidence="8">Putative integral membrane protein</fullName>
    </submittedName>
</protein>
<dbReference type="AlphaFoldDB" id="A0A840VSP4"/>
<sequence>MILLLSNRDFVPVNFWPFGGMPLPLGGVLLGALGFGFLSGLIFHLPHRFRAHRRAKRAEKRVAELEAQLTPTQDTP</sequence>
<accession>A0A840VSP4</accession>
<keyword evidence="9" id="KW-1185">Reference proteome</keyword>
<evidence type="ECO:0000256" key="5">
    <source>
        <dbReference type="SAM" id="Coils"/>
    </source>
</evidence>
<keyword evidence="4 6" id="KW-0472">Membrane</keyword>
<evidence type="ECO:0000256" key="2">
    <source>
        <dbReference type="ARBA" id="ARBA00022692"/>
    </source>
</evidence>
<keyword evidence="3 6" id="KW-1133">Transmembrane helix</keyword>
<feature type="coiled-coil region" evidence="5">
    <location>
        <begin position="48"/>
        <end position="75"/>
    </location>
</feature>
<dbReference type="EMBL" id="JACHFJ010000015">
    <property type="protein sequence ID" value="MBB5374340.1"/>
    <property type="molecule type" value="Genomic_DNA"/>
</dbReference>
<feature type="domain" description="Lipopolysaccharide assembly protein A" evidence="7">
    <location>
        <begin position="7"/>
        <end position="69"/>
    </location>
</feature>
<proteinExistence type="predicted"/>
<name>A0A840VSP4_9PROT</name>
<dbReference type="RefSeq" id="WP_183267362.1">
    <property type="nucleotide sequence ID" value="NZ_JACHFJ010000015.1"/>
</dbReference>
<dbReference type="Pfam" id="PF06305">
    <property type="entry name" value="LapA_dom"/>
    <property type="match status" value="1"/>
</dbReference>
<keyword evidence="2 6" id="KW-0812">Transmembrane</keyword>
<feature type="transmembrane region" description="Helical" evidence="6">
    <location>
        <begin position="23"/>
        <end position="45"/>
    </location>
</feature>
<comment type="caution">
    <text evidence="8">The sequence shown here is derived from an EMBL/GenBank/DDBJ whole genome shotgun (WGS) entry which is preliminary data.</text>
</comment>
<evidence type="ECO:0000313" key="9">
    <source>
        <dbReference type="Proteomes" id="UP000553706"/>
    </source>
</evidence>
<evidence type="ECO:0000256" key="3">
    <source>
        <dbReference type="ARBA" id="ARBA00022989"/>
    </source>
</evidence>
<evidence type="ECO:0000256" key="6">
    <source>
        <dbReference type="SAM" id="Phobius"/>
    </source>
</evidence>
<keyword evidence="5" id="KW-0175">Coiled coil</keyword>
<organism evidence="8 9">
    <name type="scientific">Acidocella aromatica</name>
    <dbReference type="NCBI Taxonomy" id="1303579"/>
    <lineage>
        <taxon>Bacteria</taxon>
        <taxon>Pseudomonadati</taxon>
        <taxon>Pseudomonadota</taxon>
        <taxon>Alphaproteobacteria</taxon>
        <taxon>Acetobacterales</taxon>
        <taxon>Acidocellaceae</taxon>
        <taxon>Acidocella</taxon>
    </lineage>
</organism>
<reference evidence="8 9" key="1">
    <citation type="submission" date="2020-08" db="EMBL/GenBank/DDBJ databases">
        <title>Genomic Encyclopedia of Type Strains, Phase IV (KMG-IV): sequencing the most valuable type-strain genomes for metagenomic binning, comparative biology and taxonomic classification.</title>
        <authorList>
            <person name="Goeker M."/>
        </authorList>
    </citation>
    <scope>NUCLEOTIDE SEQUENCE [LARGE SCALE GENOMIC DNA]</scope>
    <source>
        <strain evidence="8 9">DSM 27026</strain>
    </source>
</reference>
<evidence type="ECO:0000256" key="4">
    <source>
        <dbReference type="ARBA" id="ARBA00023136"/>
    </source>
</evidence>
<dbReference type="GO" id="GO:0005886">
    <property type="term" value="C:plasma membrane"/>
    <property type="evidence" value="ECO:0007669"/>
    <property type="project" value="InterPro"/>
</dbReference>
<dbReference type="InterPro" id="IPR010445">
    <property type="entry name" value="LapA_dom"/>
</dbReference>
<dbReference type="Proteomes" id="UP000553706">
    <property type="component" value="Unassembled WGS sequence"/>
</dbReference>